<proteinExistence type="predicted"/>
<dbReference type="PROSITE" id="PS50943">
    <property type="entry name" value="HTH_CROC1"/>
    <property type="match status" value="1"/>
</dbReference>
<evidence type="ECO:0000313" key="3">
    <source>
        <dbReference type="EMBL" id="HCC42281.1"/>
    </source>
</evidence>
<organism evidence="3 4">
    <name type="scientific">candidate division WWE3 bacterium</name>
    <dbReference type="NCBI Taxonomy" id="2053526"/>
    <lineage>
        <taxon>Bacteria</taxon>
        <taxon>Katanobacteria</taxon>
    </lineage>
</organism>
<dbReference type="PANTHER" id="PTHR46558">
    <property type="entry name" value="TRACRIPTIONAL REGULATORY PROTEIN-RELATED-RELATED"/>
    <property type="match status" value="1"/>
</dbReference>
<dbReference type="CDD" id="cd00093">
    <property type="entry name" value="HTH_XRE"/>
    <property type="match status" value="1"/>
</dbReference>
<dbReference type="EMBL" id="DOZN01000016">
    <property type="protein sequence ID" value="HCC42281.1"/>
    <property type="molecule type" value="Genomic_DNA"/>
</dbReference>
<keyword evidence="1" id="KW-0238">DNA-binding</keyword>
<dbReference type="Proteomes" id="UP000263336">
    <property type="component" value="Unassembled WGS sequence"/>
</dbReference>
<accession>A0A3D0ZPT6</accession>
<dbReference type="PANTHER" id="PTHR46558:SF4">
    <property type="entry name" value="DNA-BIDING PHAGE PROTEIN"/>
    <property type="match status" value="1"/>
</dbReference>
<comment type="caution">
    <text evidence="3">The sequence shown here is derived from an EMBL/GenBank/DDBJ whole genome shotgun (WGS) entry which is preliminary data.</text>
</comment>
<dbReference type="InterPro" id="IPR001387">
    <property type="entry name" value="Cro/C1-type_HTH"/>
</dbReference>
<dbReference type="Pfam" id="PF01381">
    <property type="entry name" value="HTH_3"/>
    <property type="match status" value="1"/>
</dbReference>
<dbReference type="AlphaFoldDB" id="A0A3D0ZPT6"/>
<reference evidence="3 4" key="1">
    <citation type="journal article" date="2018" name="Nat. Biotechnol.">
        <title>A standardized bacterial taxonomy based on genome phylogeny substantially revises the tree of life.</title>
        <authorList>
            <person name="Parks D.H."/>
            <person name="Chuvochina M."/>
            <person name="Waite D.W."/>
            <person name="Rinke C."/>
            <person name="Skarshewski A."/>
            <person name="Chaumeil P.A."/>
            <person name="Hugenholtz P."/>
        </authorList>
    </citation>
    <scope>NUCLEOTIDE SEQUENCE [LARGE SCALE GENOMIC DNA]</scope>
    <source>
        <strain evidence="3">UBA11701</strain>
    </source>
</reference>
<protein>
    <recommendedName>
        <fullName evidence="2">HTH cro/C1-type domain-containing protein</fullName>
    </recommendedName>
</protein>
<name>A0A3D0ZPT6_UNCKA</name>
<gene>
    <name evidence="3" type="ORF">DEP93_02310</name>
</gene>
<dbReference type="SMART" id="SM00530">
    <property type="entry name" value="HTH_XRE"/>
    <property type="match status" value="1"/>
</dbReference>
<dbReference type="SUPFAM" id="SSF47413">
    <property type="entry name" value="lambda repressor-like DNA-binding domains"/>
    <property type="match status" value="1"/>
</dbReference>
<dbReference type="Gene3D" id="1.10.260.40">
    <property type="entry name" value="lambda repressor-like DNA-binding domains"/>
    <property type="match status" value="1"/>
</dbReference>
<dbReference type="GO" id="GO:0003677">
    <property type="term" value="F:DNA binding"/>
    <property type="evidence" value="ECO:0007669"/>
    <property type="project" value="UniProtKB-KW"/>
</dbReference>
<evidence type="ECO:0000256" key="1">
    <source>
        <dbReference type="ARBA" id="ARBA00023125"/>
    </source>
</evidence>
<feature type="domain" description="HTH cro/C1-type" evidence="2">
    <location>
        <begin position="29"/>
        <end position="83"/>
    </location>
</feature>
<evidence type="ECO:0000259" key="2">
    <source>
        <dbReference type="PROSITE" id="PS50943"/>
    </source>
</evidence>
<sequence>METCHFDLSIVCSTYGVNMIKKELLGRKIKEYRLKAGKSQDELGRFLGKSHAAISDLERGVTEVTVKDLSIIAEFLGVALETLLEDVKEDQKVLSFSPLVNYRDSKDMTSEEKSKADKVSNEFIKFINDNRDDLK</sequence>
<dbReference type="InterPro" id="IPR010982">
    <property type="entry name" value="Lambda_DNA-bd_dom_sf"/>
</dbReference>
<evidence type="ECO:0000313" key="4">
    <source>
        <dbReference type="Proteomes" id="UP000263336"/>
    </source>
</evidence>